<dbReference type="InterPro" id="IPR011990">
    <property type="entry name" value="TPR-like_helical_dom_sf"/>
</dbReference>
<proteinExistence type="predicted"/>
<dbReference type="PANTHER" id="PTHR15574">
    <property type="entry name" value="WD REPEAT DOMAIN-CONTAINING FAMILY"/>
    <property type="match status" value="1"/>
</dbReference>
<keyword evidence="1 3" id="KW-0853">WD repeat</keyword>
<protein>
    <recommendedName>
        <fullName evidence="7">WD and tetratricopeptide repeats protein 1</fullName>
    </recommendedName>
</protein>
<dbReference type="Gene3D" id="2.130.10.10">
    <property type="entry name" value="YVTN repeat-like/Quinoprotein amine dehydrogenase"/>
    <property type="match status" value="3"/>
</dbReference>
<dbReference type="SMART" id="SM00320">
    <property type="entry name" value="WD40"/>
    <property type="match status" value="7"/>
</dbReference>
<dbReference type="OMA" id="YKQRYVG"/>
<comment type="caution">
    <text evidence="5">The sequence shown here is derived from an EMBL/GenBank/DDBJ whole genome shotgun (WGS) entry which is preliminary data.</text>
</comment>
<dbReference type="PANTHER" id="PTHR15574:SF40">
    <property type="entry name" value="WD AND TETRATRICOPEPTIDE REPEATS PROTEIN 1"/>
    <property type="match status" value="1"/>
</dbReference>
<evidence type="ECO:0000256" key="1">
    <source>
        <dbReference type="ARBA" id="ARBA00022574"/>
    </source>
</evidence>
<organism evidence="5 6">
    <name type="scientific">Ceratopteris richardii</name>
    <name type="common">Triangle waterfern</name>
    <dbReference type="NCBI Taxonomy" id="49495"/>
    <lineage>
        <taxon>Eukaryota</taxon>
        <taxon>Viridiplantae</taxon>
        <taxon>Streptophyta</taxon>
        <taxon>Embryophyta</taxon>
        <taxon>Tracheophyta</taxon>
        <taxon>Polypodiopsida</taxon>
        <taxon>Polypodiidae</taxon>
        <taxon>Polypodiales</taxon>
        <taxon>Pteridineae</taxon>
        <taxon>Pteridaceae</taxon>
        <taxon>Parkerioideae</taxon>
        <taxon>Ceratopteris</taxon>
    </lineage>
</organism>
<dbReference type="SUPFAM" id="SSF48452">
    <property type="entry name" value="TPR-like"/>
    <property type="match status" value="1"/>
</dbReference>
<evidence type="ECO:0000256" key="4">
    <source>
        <dbReference type="SAM" id="MobiDB-lite"/>
    </source>
</evidence>
<evidence type="ECO:0000313" key="6">
    <source>
        <dbReference type="Proteomes" id="UP000825935"/>
    </source>
</evidence>
<feature type="compositionally biased region" description="Basic and acidic residues" evidence="4">
    <location>
        <begin position="499"/>
        <end position="536"/>
    </location>
</feature>
<dbReference type="AlphaFoldDB" id="A0A8T2RN62"/>
<dbReference type="InterPro" id="IPR045151">
    <property type="entry name" value="DCAF8"/>
</dbReference>
<gene>
    <name evidence="5" type="ORF">KP509_25G016700</name>
</gene>
<feature type="region of interest" description="Disordered" evidence="4">
    <location>
        <begin position="488"/>
        <end position="544"/>
    </location>
</feature>
<reference evidence="5" key="1">
    <citation type="submission" date="2021-08" db="EMBL/GenBank/DDBJ databases">
        <title>WGS assembly of Ceratopteris richardii.</title>
        <authorList>
            <person name="Marchant D.B."/>
            <person name="Chen G."/>
            <person name="Jenkins J."/>
            <person name="Shu S."/>
            <person name="Leebens-Mack J."/>
            <person name="Grimwood J."/>
            <person name="Schmutz J."/>
            <person name="Soltis P."/>
            <person name="Soltis D."/>
            <person name="Chen Z.-H."/>
        </authorList>
    </citation>
    <scope>NUCLEOTIDE SEQUENCE</scope>
    <source>
        <strain evidence="5">Whitten #5841</strain>
        <tissue evidence="5">Leaf</tissue>
    </source>
</reference>
<name>A0A8T2RN62_CERRI</name>
<dbReference type="Gene3D" id="1.25.40.10">
    <property type="entry name" value="Tetratricopeptide repeat domain"/>
    <property type="match status" value="1"/>
</dbReference>
<evidence type="ECO:0000256" key="3">
    <source>
        <dbReference type="PROSITE-ProRule" id="PRU00221"/>
    </source>
</evidence>
<feature type="repeat" description="WD" evidence="3">
    <location>
        <begin position="662"/>
        <end position="693"/>
    </location>
</feature>
<dbReference type="Pfam" id="PF00400">
    <property type="entry name" value="WD40"/>
    <property type="match status" value="3"/>
</dbReference>
<dbReference type="GO" id="GO:0045717">
    <property type="term" value="P:negative regulation of fatty acid biosynthetic process"/>
    <property type="evidence" value="ECO:0007669"/>
    <property type="project" value="TreeGrafter"/>
</dbReference>
<feature type="repeat" description="WD" evidence="3">
    <location>
        <begin position="52"/>
        <end position="93"/>
    </location>
</feature>
<dbReference type="PROSITE" id="PS50294">
    <property type="entry name" value="WD_REPEATS_REGION"/>
    <property type="match status" value="1"/>
</dbReference>
<dbReference type="InterPro" id="IPR015943">
    <property type="entry name" value="WD40/YVTN_repeat-like_dom_sf"/>
</dbReference>
<dbReference type="InterPro" id="IPR001680">
    <property type="entry name" value="WD40_rpt"/>
</dbReference>
<dbReference type="InterPro" id="IPR036322">
    <property type="entry name" value="WD40_repeat_dom_sf"/>
</dbReference>
<keyword evidence="6" id="KW-1185">Reference proteome</keyword>
<dbReference type="EMBL" id="CM035430">
    <property type="protein sequence ID" value="KAH7297876.1"/>
    <property type="molecule type" value="Genomic_DNA"/>
</dbReference>
<dbReference type="OrthoDB" id="4869960at2759"/>
<evidence type="ECO:0008006" key="7">
    <source>
        <dbReference type="Google" id="ProtNLM"/>
    </source>
</evidence>
<evidence type="ECO:0000256" key="2">
    <source>
        <dbReference type="ARBA" id="ARBA00022737"/>
    </source>
</evidence>
<dbReference type="Proteomes" id="UP000825935">
    <property type="component" value="Chromosome 25"/>
</dbReference>
<keyword evidence="2" id="KW-0677">Repeat</keyword>
<sequence length="759" mass="84983">MKHFKCRDGNILKLLDSQSIDSEQTHLYEYELKRTLQMHSSLVQRLRVDTVMEGHEGCVNAITWNTEGSMLLSGSDDTRVNLWDYSSRKLLHSIDSGHLANIFCVKFIPETCDDVVVSGAGDSEVRVHRISRSNGGSTPAIFSCHTRRVKKLAVEDGNPHVIWSASEDGTVRQHDLREGTVCPPNEGTEHECRNVLLDLRSGSKRSLSDEPRHCLLLKSCAINKTRPHQLLVGGSDAFARLYDRRMLSAPSSSRTQGKPPRCVYYLCPAHLSENTRSSLHLTHVTFSPNGLEVLLSYSGEHVYLMDVNNRRDDTMLYTANDLPKRLALEPIISGRGCTSDVINTCKINSPKGRFQWTECQDMLFEARKVLHEGQNYLYVIDLASEVLEIACPVIDSSLESDFLCVRAEAFLKRLWKNDVHMAIRDCNRARVANPMSVQAHSLMAEALSHLSKHKEALDFAARAQYLDPSNKELDDKAASLRAKMVAAQEAKASANKEAAQGHDRTRRNEPSETGSKLEGDHRDLSPDKGQSEREISDQEIDDDMEMEVEIKMLVGTEDEGDQESGAHQGSRLNLRLWRRVPCGRDRCTKTHSSSNGVIANDTPAQPDVALDMRQRYVGHCNIGTDIKQATFLGERGEYIASGSDDGRWYIWQKKTGRLLNVLKGDQSVVNCVQCHPLDCAIATSGIDNTIKMWTPCAHEPTQAVDGVAGSESPSVLQLMVDNQQQMRRPREIGFPLDILQRFRIPSERGMRPPLECTQS</sequence>
<accession>A0A8T2RN62</accession>
<evidence type="ECO:0000313" key="5">
    <source>
        <dbReference type="EMBL" id="KAH7297876.1"/>
    </source>
</evidence>
<dbReference type="GO" id="GO:0080008">
    <property type="term" value="C:Cul4-RING E3 ubiquitin ligase complex"/>
    <property type="evidence" value="ECO:0007669"/>
    <property type="project" value="TreeGrafter"/>
</dbReference>
<dbReference type="SUPFAM" id="SSF50978">
    <property type="entry name" value="WD40 repeat-like"/>
    <property type="match status" value="1"/>
</dbReference>
<dbReference type="PROSITE" id="PS50082">
    <property type="entry name" value="WD_REPEATS_2"/>
    <property type="match status" value="2"/>
</dbReference>
<dbReference type="GO" id="GO:0005737">
    <property type="term" value="C:cytoplasm"/>
    <property type="evidence" value="ECO:0007669"/>
    <property type="project" value="TreeGrafter"/>
</dbReference>